<dbReference type="RefSeq" id="XP_008189504.1">
    <property type="nucleotide sequence ID" value="XM_008191282.1"/>
</dbReference>
<dbReference type="PANTHER" id="PTHR45749:SF21">
    <property type="entry name" value="DUF4371 DOMAIN-CONTAINING PROTEIN"/>
    <property type="match status" value="1"/>
</dbReference>
<dbReference type="EnsemblMetazoa" id="XM_008191282.1">
    <property type="protein sequence ID" value="XP_008189504.1"/>
    <property type="gene ID" value="LOC103311609"/>
</dbReference>
<evidence type="ECO:0008006" key="4">
    <source>
        <dbReference type="Google" id="ProtNLM"/>
    </source>
</evidence>
<dbReference type="SUPFAM" id="SSF53098">
    <property type="entry name" value="Ribonuclease H-like"/>
    <property type="match status" value="1"/>
</dbReference>
<protein>
    <recommendedName>
        <fullName evidence="4">Zinc finger MYM-type protein 1-like</fullName>
    </recommendedName>
</protein>
<dbReference type="AlphaFoldDB" id="A0A8R2BBA9"/>
<name>A0A8R2BBA9_ACYPI</name>
<dbReference type="Proteomes" id="UP000007819">
    <property type="component" value="Chromosome X"/>
</dbReference>
<sequence>MDAAKVRSIWIKNETIDASLEKQYTDEAMKWRNVLKRLIKIILSITAGNCALRGNEGSLKIKNATEGNFLRTVRLLAEFDPILNSILHDENQKIKYLNSTQDITKQDQVSLVIRYTTLDFEKKQIQIKESFLGFYLLSHHSAANYVELLQKTLMKLDLNIMKCRGQGYDGAAVMSGSITGVQKRICDIVPNATFVHCCSHNINLVLCDAAKSSRKIQSFFDSVQDIYNFFSSSSPRWAQLVFGEEYGMKINKITLKKVCPTRWEARHNALFSLKHRFVDVLKALSNIQLSSSKKDEINMATTLKKKMENAEFVIILCIWKPILKSLQVASKSMQSVNLSLQRASTQLESAILIIEKLRNQYDQILEDSRNPQANSSNSNDVINNWFCSVNDESNSEENNLEVDDTSANVDVTELSIILSNSN</sequence>
<dbReference type="InterPro" id="IPR012337">
    <property type="entry name" value="RNaseH-like_sf"/>
</dbReference>
<reference evidence="2" key="2">
    <citation type="submission" date="2022-06" db="UniProtKB">
        <authorList>
            <consortium name="EnsemblMetazoa"/>
        </authorList>
    </citation>
    <scope>IDENTIFICATION</scope>
</reference>
<dbReference type="OrthoDB" id="6624102at2759"/>
<reference evidence="3" key="1">
    <citation type="submission" date="2010-06" db="EMBL/GenBank/DDBJ databases">
        <authorList>
            <person name="Jiang H."/>
            <person name="Abraham K."/>
            <person name="Ali S."/>
            <person name="Alsbrooks S.L."/>
            <person name="Anim B.N."/>
            <person name="Anosike U.S."/>
            <person name="Attaway T."/>
            <person name="Bandaranaike D.P."/>
            <person name="Battles P.K."/>
            <person name="Bell S.N."/>
            <person name="Bell A.V."/>
            <person name="Beltran B."/>
            <person name="Bickham C."/>
            <person name="Bustamante Y."/>
            <person name="Caleb T."/>
            <person name="Canada A."/>
            <person name="Cardenas V."/>
            <person name="Carter K."/>
            <person name="Chacko J."/>
            <person name="Chandrabose M.N."/>
            <person name="Chavez D."/>
            <person name="Chavez A."/>
            <person name="Chen L."/>
            <person name="Chu H.-S."/>
            <person name="Claassen K.J."/>
            <person name="Cockrell R."/>
            <person name="Collins M."/>
            <person name="Cooper J.A."/>
            <person name="Cree A."/>
            <person name="Curry S.M."/>
            <person name="Da Y."/>
            <person name="Dao M.D."/>
            <person name="Das B."/>
            <person name="Davila M.-L."/>
            <person name="Davy-Carroll L."/>
            <person name="Denson S."/>
            <person name="Dinh H."/>
            <person name="Ebong V.E."/>
            <person name="Edwards J.R."/>
            <person name="Egan A."/>
            <person name="El-Daye J."/>
            <person name="Escobedo L."/>
            <person name="Fernandez S."/>
            <person name="Fernando P.R."/>
            <person name="Flagg N."/>
            <person name="Forbes L.D."/>
            <person name="Fowler R.G."/>
            <person name="Fu Q."/>
            <person name="Gabisi R.A."/>
            <person name="Ganer J."/>
            <person name="Garbino Pronczuk A."/>
            <person name="Garcia R.M."/>
            <person name="Garner T."/>
            <person name="Garrett T.E."/>
            <person name="Gonzalez D.A."/>
            <person name="Hamid H."/>
            <person name="Hawkins E.S."/>
            <person name="Hirani K."/>
            <person name="Hogues M.E."/>
            <person name="Hollins B."/>
            <person name="Hsiao C.-H."/>
            <person name="Jabil R."/>
            <person name="James M.L."/>
            <person name="Jhangiani S.N."/>
            <person name="Johnson B."/>
            <person name="Johnson Q."/>
            <person name="Joshi V."/>
            <person name="Kalu J.B."/>
            <person name="Kam C."/>
            <person name="Kashfia A."/>
            <person name="Keebler J."/>
            <person name="Kisamo H."/>
            <person name="Kovar C.L."/>
            <person name="Lago L.A."/>
            <person name="Lai C.-Y."/>
            <person name="Laidlaw J."/>
            <person name="Lara F."/>
            <person name="Le T.-K."/>
            <person name="Lee S.L."/>
            <person name="Legall F.H."/>
            <person name="Lemon S.J."/>
            <person name="Lewis L.R."/>
            <person name="Li B."/>
            <person name="Liu Y."/>
            <person name="Liu Y.-S."/>
            <person name="Lopez J."/>
            <person name="Lozado R.J."/>
            <person name="Lu J."/>
            <person name="Madu R.C."/>
            <person name="Maheshwari M."/>
            <person name="Maheshwari R."/>
            <person name="Malloy K."/>
            <person name="Martinez E."/>
            <person name="Mathew T."/>
            <person name="Mercado I.C."/>
            <person name="Mercado C."/>
            <person name="Meyer B."/>
            <person name="Montgomery K."/>
            <person name="Morgan M.B."/>
            <person name="Munidasa M."/>
            <person name="Nazareth L.V."/>
            <person name="Nelson J."/>
            <person name="Ng B.M."/>
            <person name="Nguyen N.B."/>
            <person name="Nguyen P.Q."/>
            <person name="Nguyen T."/>
            <person name="Obregon M."/>
            <person name="Okwuonu G.O."/>
            <person name="Onwere C.G."/>
            <person name="Orozco G."/>
            <person name="Parra A."/>
            <person name="Patel S."/>
            <person name="Patil S."/>
            <person name="Perez A."/>
            <person name="Perez Y."/>
            <person name="Pham C."/>
            <person name="Primus E.L."/>
            <person name="Pu L.-L."/>
            <person name="Puazo M."/>
            <person name="Qin X."/>
            <person name="Quiroz J.B."/>
            <person name="Reese J."/>
            <person name="Richards S."/>
            <person name="Rives C.M."/>
            <person name="Robberts R."/>
            <person name="Ruiz S.J."/>
            <person name="Ruiz M.J."/>
            <person name="Santibanez J."/>
            <person name="Schneider B.W."/>
            <person name="Sisson I."/>
            <person name="Smith M."/>
            <person name="Sodergren E."/>
            <person name="Song X.-Z."/>
            <person name="Song B.B."/>
            <person name="Summersgill H."/>
            <person name="Thelus R."/>
            <person name="Thornton R.D."/>
            <person name="Trejos Z.Y."/>
            <person name="Usmani K."/>
            <person name="Vattathil S."/>
            <person name="Villasana D."/>
            <person name="Walker D.L."/>
            <person name="Wang S."/>
            <person name="Wang K."/>
            <person name="White C.S."/>
            <person name="Williams A.C."/>
            <person name="Williamson J."/>
            <person name="Wilson K."/>
            <person name="Woghiren I.O."/>
            <person name="Woodworth J.R."/>
            <person name="Worley K.C."/>
            <person name="Wright R.A."/>
            <person name="Wu W."/>
            <person name="Young L."/>
            <person name="Zhang L."/>
            <person name="Zhang J."/>
            <person name="Zhu Y."/>
            <person name="Muzny D.M."/>
            <person name="Weinstock G."/>
            <person name="Gibbs R.A."/>
        </authorList>
    </citation>
    <scope>NUCLEOTIDE SEQUENCE [LARGE SCALE GENOMIC DNA]</scope>
    <source>
        <strain evidence="3">LSR1</strain>
    </source>
</reference>
<accession>A0A8R2BBA9</accession>
<dbReference type="GeneID" id="103311609"/>
<dbReference type="PANTHER" id="PTHR45749">
    <property type="match status" value="1"/>
</dbReference>
<proteinExistence type="predicted"/>
<organism evidence="2 3">
    <name type="scientific">Acyrthosiphon pisum</name>
    <name type="common">Pea aphid</name>
    <dbReference type="NCBI Taxonomy" id="7029"/>
    <lineage>
        <taxon>Eukaryota</taxon>
        <taxon>Metazoa</taxon>
        <taxon>Ecdysozoa</taxon>
        <taxon>Arthropoda</taxon>
        <taxon>Hexapoda</taxon>
        <taxon>Insecta</taxon>
        <taxon>Pterygota</taxon>
        <taxon>Neoptera</taxon>
        <taxon>Paraneoptera</taxon>
        <taxon>Hemiptera</taxon>
        <taxon>Sternorrhyncha</taxon>
        <taxon>Aphidomorpha</taxon>
        <taxon>Aphidoidea</taxon>
        <taxon>Aphididae</taxon>
        <taxon>Macrosiphini</taxon>
        <taxon>Acyrthosiphon</taxon>
    </lineage>
</organism>
<evidence type="ECO:0000256" key="1">
    <source>
        <dbReference type="SAM" id="Coils"/>
    </source>
</evidence>
<dbReference type="KEGG" id="api:103311609"/>
<feature type="coiled-coil region" evidence="1">
    <location>
        <begin position="340"/>
        <end position="367"/>
    </location>
</feature>
<keyword evidence="1" id="KW-0175">Coiled coil</keyword>
<evidence type="ECO:0000313" key="2">
    <source>
        <dbReference type="EnsemblMetazoa" id="XP_008189504.1"/>
    </source>
</evidence>
<keyword evidence="3" id="KW-1185">Reference proteome</keyword>
<evidence type="ECO:0000313" key="3">
    <source>
        <dbReference type="Proteomes" id="UP000007819"/>
    </source>
</evidence>